<sequence>MVDFRASRIAETCVCWRQLNESSLKLGNGGGDFRYKRYLGHLTHSQCIRHDKLSVHQGRTGCMTFQFSAKADKQSSQNDKETDSYGDYFNSLSFG</sequence>
<accession>A0A4Y2FRU3</accession>
<proteinExistence type="predicted"/>
<protein>
    <submittedName>
        <fullName evidence="2">Uncharacterized protein</fullName>
    </submittedName>
</protein>
<feature type="compositionally biased region" description="Basic and acidic residues" evidence="1">
    <location>
        <begin position="71"/>
        <end position="83"/>
    </location>
</feature>
<evidence type="ECO:0000313" key="2">
    <source>
        <dbReference type="EMBL" id="GBM43175.1"/>
    </source>
</evidence>
<dbReference type="Proteomes" id="UP000499080">
    <property type="component" value="Unassembled WGS sequence"/>
</dbReference>
<dbReference type="EMBL" id="BGPR01001021">
    <property type="protein sequence ID" value="GBM43175.1"/>
    <property type="molecule type" value="Genomic_DNA"/>
</dbReference>
<gene>
    <name evidence="2" type="ORF">AVEN_50099_1</name>
</gene>
<evidence type="ECO:0000313" key="3">
    <source>
        <dbReference type="Proteomes" id="UP000499080"/>
    </source>
</evidence>
<evidence type="ECO:0000256" key="1">
    <source>
        <dbReference type="SAM" id="MobiDB-lite"/>
    </source>
</evidence>
<dbReference type="AlphaFoldDB" id="A0A4Y2FRU3"/>
<feature type="region of interest" description="Disordered" evidence="1">
    <location>
        <begin position="71"/>
        <end position="95"/>
    </location>
</feature>
<reference evidence="2 3" key="1">
    <citation type="journal article" date="2019" name="Sci. Rep.">
        <title>Orb-weaving spider Araneus ventricosus genome elucidates the spidroin gene catalogue.</title>
        <authorList>
            <person name="Kono N."/>
            <person name="Nakamura H."/>
            <person name="Ohtoshi R."/>
            <person name="Moran D.A.P."/>
            <person name="Shinohara A."/>
            <person name="Yoshida Y."/>
            <person name="Fujiwara M."/>
            <person name="Mori M."/>
            <person name="Tomita M."/>
            <person name="Arakawa K."/>
        </authorList>
    </citation>
    <scope>NUCLEOTIDE SEQUENCE [LARGE SCALE GENOMIC DNA]</scope>
</reference>
<keyword evidence="3" id="KW-1185">Reference proteome</keyword>
<comment type="caution">
    <text evidence="2">The sequence shown here is derived from an EMBL/GenBank/DDBJ whole genome shotgun (WGS) entry which is preliminary data.</text>
</comment>
<name>A0A4Y2FRU3_ARAVE</name>
<organism evidence="2 3">
    <name type="scientific">Araneus ventricosus</name>
    <name type="common">Orbweaver spider</name>
    <name type="synonym">Epeira ventricosa</name>
    <dbReference type="NCBI Taxonomy" id="182803"/>
    <lineage>
        <taxon>Eukaryota</taxon>
        <taxon>Metazoa</taxon>
        <taxon>Ecdysozoa</taxon>
        <taxon>Arthropoda</taxon>
        <taxon>Chelicerata</taxon>
        <taxon>Arachnida</taxon>
        <taxon>Araneae</taxon>
        <taxon>Araneomorphae</taxon>
        <taxon>Entelegynae</taxon>
        <taxon>Araneoidea</taxon>
        <taxon>Araneidae</taxon>
        <taxon>Araneus</taxon>
    </lineage>
</organism>